<dbReference type="InterPro" id="IPR003594">
    <property type="entry name" value="HATPase_dom"/>
</dbReference>
<comment type="catalytic activity">
    <reaction evidence="1">
        <text>ATP + protein L-histidine = ADP + protein N-phospho-L-histidine.</text>
        <dbReference type="EC" id="2.7.13.3"/>
    </reaction>
</comment>
<dbReference type="EMBL" id="AP024355">
    <property type="protein sequence ID" value="BCR03700.1"/>
    <property type="molecule type" value="Genomic_DNA"/>
</dbReference>
<reference evidence="15 16" key="1">
    <citation type="journal article" date="2016" name="C (Basel)">
        <title>Selective Growth of and Electricity Production by Marine Exoelectrogenic Bacteria in Self-Aggregated Hydrogel of Microbially Reduced Graphene Oxide.</title>
        <authorList>
            <person name="Yoshida N."/>
            <person name="Goto Y."/>
            <person name="Miyata Y."/>
        </authorList>
    </citation>
    <scope>NUCLEOTIDE SEQUENCE [LARGE SCALE GENOMIC DNA]</scope>
    <source>
        <strain evidence="15 16">NIT-T3</strain>
    </source>
</reference>
<name>A0ABM8HSU8_9BACT</name>
<dbReference type="GO" id="GO:0016301">
    <property type="term" value="F:kinase activity"/>
    <property type="evidence" value="ECO:0007669"/>
    <property type="project" value="UniProtKB-KW"/>
</dbReference>
<protein>
    <recommendedName>
        <fullName evidence="3">histidine kinase</fullName>
        <ecNumber evidence="3">2.7.13.3</ecNumber>
    </recommendedName>
</protein>
<keyword evidence="5" id="KW-0597">Phosphoprotein</keyword>
<dbReference type="InterPro" id="IPR036097">
    <property type="entry name" value="HisK_dim/P_sf"/>
</dbReference>
<dbReference type="SUPFAM" id="SSF158472">
    <property type="entry name" value="HAMP domain-like"/>
    <property type="match status" value="1"/>
</dbReference>
<dbReference type="CDD" id="cd00075">
    <property type="entry name" value="HATPase"/>
    <property type="match status" value="1"/>
</dbReference>
<dbReference type="PROSITE" id="PS50885">
    <property type="entry name" value="HAMP"/>
    <property type="match status" value="1"/>
</dbReference>
<dbReference type="SUPFAM" id="SSF55874">
    <property type="entry name" value="ATPase domain of HSP90 chaperone/DNA topoisomerase II/histidine kinase"/>
    <property type="match status" value="1"/>
</dbReference>
<keyword evidence="8 15" id="KW-0418">Kinase</keyword>
<feature type="domain" description="HAMP" evidence="14">
    <location>
        <begin position="202"/>
        <end position="254"/>
    </location>
</feature>
<dbReference type="InterPro" id="IPR050428">
    <property type="entry name" value="TCS_sensor_his_kinase"/>
</dbReference>
<dbReference type="SMART" id="SM00304">
    <property type="entry name" value="HAMP"/>
    <property type="match status" value="1"/>
</dbReference>
<evidence type="ECO:0000256" key="2">
    <source>
        <dbReference type="ARBA" id="ARBA00004651"/>
    </source>
</evidence>
<dbReference type="Pfam" id="PF02518">
    <property type="entry name" value="HATPase_c"/>
    <property type="match status" value="1"/>
</dbReference>
<dbReference type="InterPro" id="IPR005467">
    <property type="entry name" value="His_kinase_dom"/>
</dbReference>
<dbReference type="SMART" id="SM00387">
    <property type="entry name" value="HATPase_c"/>
    <property type="match status" value="1"/>
</dbReference>
<evidence type="ECO:0000256" key="6">
    <source>
        <dbReference type="ARBA" id="ARBA00022679"/>
    </source>
</evidence>
<dbReference type="Pfam" id="PF00672">
    <property type="entry name" value="HAMP"/>
    <property type="match status" value="1"/>
</dbReference>
<sequence length="494" mass="54081">MPLKPSFFWGLRARFMLLAVALTCLFSSAWGIWTWQREKAQLRQNLSSQGVLLVSSMAIPIINALLYEELGIVEEGGLLDNFVTDIMANDQLCPLYAMVLDQDGRVLAHNRLSEYGSLYQDPLTRSALSAAGVVEGETLVDNQPAIDFAAPLAIGTKRWGCLRVGVSLAPLEATMASLKKGLLGFAGVFSAMALLLFYLVARRLSAPLVVLSRQMEAVQEGLRPTAPSAIRSDEIGQLQSSFFRMVDRLQKSERERQISQQRMLENEKLATIGMIVSGVAHEVNNPLAGILGALYHLERKGGAESGKYVSLISGEVERIRRIVGQLLDLSRSGAVESREMKSQAFFAGISLLAKMALKGRKVRLECKDLCTPKALWVDADKVNQVVLNLVLNAADASPENGLITLQAYDFDDNYCIRVDDSGPGVPPHLRKRIFEPFFTTKEPGRGSGLGLAICRNIAERHGGSLELDSSRNKGSGIIFRIPIAKPKNRKGATK</sequence>
<dbReference type="PANTHER" id="PTHR45436:SF5">
    <property type="entry name" value="SENSOR HISTIDINE KINASE TRCS"/>
    <property type="match status" value="1"/>
</dbReference>
<feature type="domain" description="Histidine kinase" evidence="13">
    <location>
        <begin position="278"/>
        <end position="485"/>
    </location>
</feature>
<dbReference type="Gene3D" id="1.10.287.130">
    <property type="match status" value="1"/>
</dbReference>
<evidence type="ECO:0000256" key="8">
    <source>
        <dbReference type="ARBA" id="ARBA00022777"/>
    </source>
</evidence>
<dbReference type="Gene3D" id="3.30.565.10">
    <property type="entry name" value="Histidine kinase-like ATPase, C-terminal domain"/>
    <property type="match status" value="1"/>
</dbReference>
<evidence type="ECO:0000256" key="9">
    <source>
        <dbReference type="ARBA" id="ARBA00022989"/>
    </source>
</evidence>
<dbReference type="InterPro" id="IPR003661">
    <property type="entry name" value="HisK_dim/P_dom"/>
</dbReference>
<evidence type="ECO:0000256" key="10">
    <source>
        <dbReference type="ARBA" id="ARBA00023012"/>
    </source>
</evidence>
<dbReference type="InterPro" id="IPR029151">
    <property type="entry name" value="Sensor-like_sf"/>
</dbReference>
<dbReference type="InterPro" id="IPR004358">
    <property type="entry name" value="Sig_transdc_His_kin-like_C"/>
</dbReference>
<dbReference type="RefSeq" id="WP_221251158.1">
    <property type="nucleotide sequence ID" value="NZ_AP024355.1"/>
</dbReference>
<dbReference type="Gene3D" id="6.10.340.10">
    <property type="match status" value="1"/>
</dbReference>
<dbReference type="PROSITE" id="PS50109">
    <property type="entry name" value="HIS_KIN"/>
    <property type="match status" value="1"/>
</dbReference>
<feature type="transmembrane region" description="Helical" evidence="12">
    <location>
        <begin position="182"/>
        <end position="201"/>
    </location>
</feature>
<keyword evidence="10" id="KW-0902">Two-component regulatory system</keyword>
<dbReference type="EC" id="2.7.13.3" evidence="3"/>
<keyword evidence="16" id="KW-1185">Reference proteome</keyword>
<dbReference type="CDD" id="cd06225">
    <property type="entry name" value="HAMP"/>
    <property type="match status" value="1"/>
</dbReference>
<dbReference type="Pfam" id="PF00512">
    <property type="entry name" value="HisKA"/>
    <property type="match status" value="1"/>
</dbReference>
<evidence type="ECO:0000313" key="15">
    <source>
        <dbReference type="EMBL" id="BCR03700.1"/>
    </source>
</evidence>
<evidence type="ECO:0000256" key="4">
    <source>
        <dbReference type="ARBA" id="ARBA00022475"/>
    </source>
</evidence>
<reference evidence="15 16" key="2">
    <citation type="journal article" date="2021" name="Int. J. Syst. Evol. Microbiol.">
        <title>Isolation and Polyphasic Characterization of Desulfuromonas versatilis sp. Nov., an Electrogenic Bacteria Capable of Versatile Metabolism Isolated from a Graphene Oxide-Reducing Enrichment Culture.</title>
        <authorList>
            <person name="Xie L."/>
            <person name="Yoshida N."/>
            <person name="Ishii S."/>
            <person name="Meng L."/>
        </authorList>
    </citation>
    <scope>NUCLEOTIDE SEQUENCE [LARGE SCALE GENOMIC DNA]</scope>
    <source>
        <strain evidence="15 16">NIT-T3</strain>
    </source>
</reference>
<keyword evidence="9 12" id="KW-1133">Transmembrane helix</keyword>
<dbReference type="InterPro" id="IPR033463">
    <property type="entry name" value="sCache_3"/>
</dbReference>
<dbReference type="InterPro" id="IPR036890">
    <property type="entry name" value="HATPase_C_sf"/>
</dbReference>
<dbReference type="SUPFAM" id="SSF47384">
    <property type="entry name" value="Homodimeric domain of signal transducing histidine kinase"/>
    <property type="match status" value="1"/>
</dbReference>
<evidence type="ECO:0000259" key="14">
    <source>
        <dbReference type="PROSITE" id="PS50885"/>
    </source>
</evidence>
<evidence type="ECO:0000256" key="5">
    <source>
        <dbReference type="ARBA" id="ARBA00022553"/>
    </source>
</evidence>
<gene>
    <name evidence="15" type="ORF">DESUT3_07690</name>
</gene>
<keyword evidence="4" id="KW-1003">Cell membrane</keyword>
<evidence type="ECO:0000313" key="16">
    <source>
        <dbReference type="Proteomes" id="UP001319827"/>
    </source>
</evidence>
<organism evidence="15 16">
    <name type="scientific">Desulfuromonas versatilis</name>
    <dbReference type="NCBI Taxonomy" id="2802975"/>
    <lineage>
        <taxon>Bacteria</taxon>
        <taxon>Pseudomonadati</taxon>
        <taxon>Thermodesulfobacteriota</taxon>
        <taxon>Desulfuromonadia</taxon>
        <taxon>Desulfuromonadales</taxon>
        <taxon>Desulfuromonadaceae</taxon>
        <taxon>Desulfuromonas</taxon>
    </lineage>
</organism>
<dbReference type="PRINTS" id="PR00344">
    <property type="entry name" value="BCTRLSENSOR"/>
</dbReference>
<evidence type="ECO:0000259" key="13">
    <source>
        <dbReference type="PROSITE" id="PS50109"/>
    </source>
</evidence>
<dbReference type="PANTHER" id="PTHR45436">
    <property type="entry name" value="SENSOR HISTIDINE KINASE YKOH"/>
    <property type="match status" value="1"/>
</dbReference>
<evidence type="ECO:0000256" key="3">
    <source>
        <dbReference type="ARBA" id="ARBA00012438"/>
    </source>
</evidence>
<keyword evidence="11 12" id="KW-0472">Membrane</keyword>
<keyword evidence="6" id="KW-0808">Transferase</keyword>
<dbReference type="InterPro" id="IPR003660">
    <property type="entry name" value="HAMP_dom"/>
</dbReference>
<dbReference type="Proteomes" id="UP001319827">
    <property type="component" value="Chromosome"/>
</dbReference>
<accession>A0ABM8HSU8</accession>
<proteinExistence type="predicted"/>
<comment type="subcellular location">
    <subcellularLocation>
        <location evidence="2">Cell membrane</location>
        <topology evidence="2">Multi-pass membrane protein</topology>
    </subcellularLocation>
</comment>
<evidence type="ECO:0000256" key="11">
    <source>
        <dbReference type="ARBA" id="ARBA00023136"/>
    </source>
</evidence>
<dbReference type="SUPFAM" id="SSF103190">
    <property type="entry name" value="Sensory domain-like"/>
    <property type="match status" value="1"/>
</dbReference>
<evidence type="ECO:0000256" key="1">
    <source>
        <dbReference type="ARBA" id="ARBA00000085"/>
    </source>
</evidence>
<dbReference type="SMART" id="SM00388">
    <property type="entry name" value="HisKA"/>
    <property type="match status" value="1"/>
</dbReference>
<dbReference type="Pfam" id="PF17203">
    <property type="entry name" value="sCache_3_2"/>
    <property type="match status" value="1"/>
</dbReference>
<dbReference type="CDD" id="cd00082">
    <property type="entry name" value="HisKA"/>
    <property type="match status" value="1"/>
</dbReference>
<keyword evidence="7 12" id="KW-0812">Transmembrane</keyword>
<evidence type="ECO:0000256" key="12">
    <source>
        <dbReference type="SAM" id="Phobius"/>
    </source>
</evidence>
<evidence type="ECO:0000256" key="7">
    <source>
        <dbReference type="ARBA" id="ARBA00022692"/>
    </source>
</evidence>